<dbReference type="AlphaFoldDB" id="A0A183AQL0"/>
<dbReference type="Proteomes" id="UP000272942">
    <property type="component" value="Unassembled WGS sequence"/>
</dbReference>
<dbReference type="EMBL" id="UZAN01047119">
    <property type="protein sequence ID" value="VDP85044.1"/>
    <property type="molecule type" value="Genomic_DNA"/>
</dbReference>
<sequence>PDPSQWDGGTAADPIVNPGFSEYLPHEFGSDLCISYAQRQKPPKVLAKRFLLGQTIGRGSYGKVKDAIDLITMKRHAVKVISKLGVRKIPGGWSQALLEATVMRRLPAHRHIVSLVTALRVDNPDRLCLVMEHCLGSVHDLQSIGVPSLPNEFDEDSDEQAILERSDESPDPQQPLGISPPLTNQKSPSRSTKSSATRTHRTGKHRFRLKCPIIETDLKQEPTRYTEAFMNRKVSNVEGSSRRKSSVLHSVHHQQQQQQQFRRLPEAQAHAYFLQHPATASCKPETNARALFRELKDASFVTKLRAWLLPPPATEHSGPPAKAVLRHLCPSNFPPICNSSGTVACDPHERAEVFSSRFASNSTLSAAPTVQPSS</sequence>
<feature type="compositionally biased region" description="Acidic residues" evidence="1">
    <location>
        <begin position="152"/>
        <end position="161"/>
    </location>
</feature>
<dbReference type="WBParaSite" id="ECPE_0000927301-mRNA-1">
    <property type="protein sequence ID" value="ECPE_0000927301-mRNA-1"/>
    <property type="gene ID" value="ECPE_0000927301"/>
</dbReference>
<keyword evidence="4" id="KW-1185">Reference proteome</keyword>
<gene>
    <name evidence="3" type="ORF">ECPE_LOCUS9245</name>
</gene>
<reference evidence="3 4" key="2">
    <citation type="submission" date="2018-11" db="EMBL/GenBank/DDBJ databases">
        <authorList>
            <consortium name="Pathogen Informatics"/>
        </authorList>
    </citation>
    <scope>NUCLEOTIDE SEQUENCE [LARGE SCALE GENOMIC DNA]</scope>
    <source>
        <strain evidence="3 4">Egypt</strain>
    </source>
</reference>
<dbReference type="SUPFAM" id="SSF56112">
    <property type="entry name" value="Protein kinase-like (PK-like)"/>
    <property type="match status" value="1"/>
</dbReference>
<evidence type="ECO:0000313" key="5">
    <source>
        <dbReference type="WBParaSite" id="ECPE_0000927301-mRNA-1"/>
    </source>
</evidence>
<dbReference type="GO" id="GO:0005524">
    <property type="term" value="F:ATP binding"/>
    <property type="evidence" value="ECO:0007669"/>
    <property type="project" value="InterPro"/>
</dbReference>
<feature type="domain" description="Protein kinase" evidence="2">
    <location>
        <begin position="50"/>
        <end position="374"/>
    </location>
</feature>
<feature type="compositionally biased region" description="Polar residues" evidence="1">
    <location>
        <begin position="181"/>
        <end position="197"/>
    </location>
</feature>
<evidence type="ECO:0000313" key="4">
    <source>
        <dbReference type="Proteomes" id="UP000272942"/>
    </source>
</evidence>
<proteinExistence type="predicted"/>
<organism evidence="5">
    <name type="scientific">Echinostoma caproni</name>
    <dbReference type="NCBI Taxonomy" id="27848"/>
    <lineage>
        <taxon>Eukaryota</taxon>
        <taxon>Metazoa</taxon>
        <taxon>Spiralia</taxon>
        <taxon>Lophotrochozoa</taxon>
        <taxon>Platyhelminthes</taxon>
        <taxon>Trematoda</taxon>
        <taxon>Digenea</taxon>
        <taxon>Plagiorchiida</taxon>
        <taxon>Echinostomata</taxon>
        <taxon>Echinostomatoidea</taxon>
        <taxon>Echinostomatidae</taxon>
        <taxon>Echinostoma</taxon>
    </lineage>
</organism>
<accession>A0A183AQL0</accession>
<evidence type="ECO:0000256" key="1">
    <source>
        <dbReference type="SAM" id="MobiDB-lite"/>
    </source>
</evidence>
<dbReference type="InterPro" id="IPR000719">
    <property type="entry name" value="Prot_kinase_dom"/>
</dbReference>
<dbReference type="InterPro" id="IPR011009">
    <property type="entry name" value="Kinase-like_dom_sf"/>
</dbReference>
<dbReference type="Pfam" id="PF00069">
    <property type="entry name" value="Pkinase"/>
    <property type="match status" value="1"/>
</dbReference>
<dbReference type="GO" id="GO:0004672">
    <property type="term" value="F:protein kinase activity"/>
    <property type="evidence" value="ECO:0007669"/>
    <property type="project" value="InterPro"/>
</dbReference>
<feature type="region of interest" description="Disordered" evidence="1">
    <location>
        <begin position="146"/>
        <end position="206"/>
    </location>
</feature>
<reference evidence="5" key="1">
    <citation type="submission" date="2016-06" db="UniProtKB">
        <authorList>
            <consortium name="WormBaseParasite"/>
        </authorList>
    </citation>
    <scope>IDENTIFICATION</scope>
</reference>
<dbReference type="SMART" id="SM00220">
    <property type="entry name" value="S_TKc"/>
    <property type="match status" value="1"/>
</dbReference>
<dbReference type="Gene3D" id="3.30.200.20">
    <property type="entry name" value="Phosphorylase Kinase, domain 1"/>
    <property type="match status" value="1"/>
</dbReference>
<protein>
    <submittedName>
        <fullName evidence="5">Protein kinase domain-containing protein</fullName>
    </submittedName>
</protein>
<dbReference type="PROSITE" id="PS50011">
    <property type="entry name" value="PROTEIN_KINASE_DOM"/>
    <property type="match status" value="1"/>
</dbReference>
<dbReference type="OrthoDB" id="68483at2759"/>
<evidence type="ECO:0000259" key="2">
    <source>
        <dbReference type="PROSITE" id="PS50011"/>
    </source>
</evidence>
<name>A0A183AQL0_9TREM</name>
<evidence type="ECO:0000313" key="3">
    <source>
        <dbReference type="EMBL" id="VDP85044.1"/>
    </source>
</evidence>